<evidence type="ECO:0000256" key="3">
    <source>
        <dbReference type="ARBA" id="ARBA00022801"/>
    </source>
</evidence>
<evidence type="ECO:0000313" key="7">
    <source>
        <dbReference type="EMBL" id="RBA17643.1"/>
    </source>
</evidence>
<dbReference type="GO" id="GO:0004527">
    <property type="term" value="F:exonuclease activity"/>
    <property type="evidence" value="ECO:0007669"/>
    <property type="project" value="UniProtKB-KW"/>
</dbReference>
<evidence type="ECO:0000256" key="5">
    <source>
        <dbReference type="ARBA" id="ARBA00025599"/>
    </source>
</evidence>
<dbReference type="GO" id="GO:0003676">
    <property type="term" value="F:nucleic acid binding"/>
    <property type="evidence" value="ECO:0007669"/>
    <property type="project" value="InterPro"/>
</dbReference>
<evidence type="ECO:0000256" key="1">
    <source>
        <dbReference type="ARBA" id="ARBA00022552"/>
    </source>
</evidence>
<keyword evidence="4" id="KW-0269">Exonuclease</keyword>
<evidence type="ECO:0000259" key="6">
    <source>
        <dbReference type="SMART" id="SM00479"/>
    </source>
</evidence>
<dbReference type="GO" id="GO:0005634">
    <property type="term" value="C:nucleus"/>
    <property type="evidence" value="ECO:0007669"/>
    <property type="project" value="TreeGrafter"/>
</dbReference>
<dbReference type="SMART" id="SM00479">
    <property type="entry name" value="EXOIII"/>
    <property type="match status" value="1"/>
</dbReference>
<keyword evidence="3" id="KW-0378">Hydrolase</keyword>
<evidence type="ECO:0000313" key="8">
    <source>
        <dbReference type="Proteomes" id="UP000251714"/>
    </source>
</evidence>
<dbReference type="InterPro" id="IPR047021">
    <property type="entry name" value="REXO1/3/4-like"/>
</dbReference>
<dbReference type="InterPro" id="IPR013520">
    <property type="entry name" value="Ribonucl_H"/>
</dbReference>
<dbReference type="GO" id="GO:0000027">
    <property type="term" value="P:ribosomal large subunit assembly"/>
    <property type="evidence" value="ECO:0007669"/>
    <property type="project" value="TreeGrafter"/>
</dbReference>
<comment type="caution">
    <text evidence="7">The sequence shown here is derived from an EMBL/GenBank/DDBJ whole genome shotgun (WGS) entry which is preliminary data.</text>
</comment>
<protein>
    <recommendedName>
        <fullName evidence="6">Exonuclease domain-containing protein</fullName>
    </recommendedName>
</protein>
<reference evidence="7 8" key="1">
    <citation type="submission" date="2017-12" db="EMBL/GenBank/DDBJ databases">
        <title>Genome sequence of the mycotoxigenic crop pathogen Fusarium proliferatum, strain ITEM 2341 from Date Palm.</title>
        <authorList>
            <person name="Almiman B.F."/>
            <person name="Shittu T.A."/>
            <person name="Muthumeenakshi S."/>
            <person name="Baroncelli R."/>
            <person name="Sreenivasaprasada S."/>
        </authorList>
    </citation>
    <scope>NUCLEOTIDE SEQUENCE [LARGE SCALE GENOMIC DNA]</scope>
    <source>
        <strain evidence="7 8">ITEM 2341</strain>
    </source>
</reference>
<dbReference type="PANTHER" id="PTHR12801:SF45">
    <property type="entry name" value="RNA EXONUCLEASE 4"/>
    <property type="match status" value="1"/>
</dbReference>
<dbReference type="CDD" id="cd06137">
    <property type="entry name" value="DEDDh_RNase"/>
    <property type="match status" value="1"/>
</dbReference>
<evidence type="ECO:0000256" key="4">
    <source>
        <dbReference type="ARBA" id="ARBA00022839"/>
    </source>
</evidence>
<accession>A0A365N9Z5</accession>
<dbReference type="EMBL" id="PKMI01000016">
    <property type="protein sequence ID" value="RBA17643.1"/>
    <property type="molecule type" value="Genomic_DNA"/>
</dbReference>
<dbReference type="AlphaFoldDB" id="A0A365N9Z5"/>
<gene>
    <name evidence="7" type="ORF">FPRO05_11358</name>
</gene>
<dbReference type="InterPro" id="IPR036397">
    <property type="entry name" value="RNaseH_sf"/>
</dbReference>
<organism evidence="7 8">
    <name type="scientific">Gibberella intermedia</name>
    <name type="common">Bulb rot disease fungus</name>
    <name type="synonym">Fusarium proliferatum</name>
    <dbReference type="NCBI Taxonomy" id="948311"/>
    <lineage>
        <taxon>Eukaryota</taxon>
        <taxon>Fungi</taxon>
        <taxon>Dikarya</taxon>
        <taxon>Ascomycota</taxon>
        <taxon>Pezizomycotina</taxon>
        <taxon>Sordariomycetes</taxon>
        <taxon>Hypocreomycetidae</taxon>
        <taxon>Hypocreales</taxon>
        <taxon>Nectriaceae</taxon>
        <taxon>Fusarium</taxon>
        <taxon>Fusarium fujikuroi species complex</taxon>
    </lineage>
</organism>
<proteinExistence type="predicted"/>
<dbReference type="Gene3D" id="3.30.420.10">
    <property type="entry name" value="Ribonuclease H-like superfamily/Ribonuclease H"/>
    <property type="match status" value="1"/>
</dbReference>
<dbReference type="PANTHER" id="PTHR12801">
    <property type="entry name" value="RNA EXONUCLEASE REXO1 / RECO3 FAMILY MEMBER-RELATED"/>
    <property type="match status" value="1"/>
</dbReference>
<dbReference type="GO" id="GO:0006364">
    <property type="term" value="P:rRNA processing"/>
    <property type="evidence" value="ECO:0007669"/>
    <property type="project" value="UniProtKB-KW"/>
</dbReference>
<dbReference type="InterPro" id="IPR012337">
    <property type="entry name" value="RNaseH-like_sf"/>
</dbReference>
<sequence length="345" mass="38864">MENTIAPLSALMLDQPSHLDSLSGLVHSTECLSSKGFVTTRLSEVDLEKKRRCARCNILLVKEERRSRQKALLAKQSAASTGANSLQSKVTDEVDSIQMDQLQLKEPSKPAALCKFHDGKLVNKVKWTCCDQHVMGAPCKKEDEHKPEQRTIKEISSRWQYSATPSTTTKESRKAVVIDCEMGTAASGDNELIRLTLIDYFSSDVLIDKFVWPDVPMQHLNTKWSGVTWKMMNEARNKRKCVFGWKNARSLVWKFVSSETIVIGHGVQSDLTSLRWIHPRLIDTLIVERDNDDKKTGLSLKKLAEERLGRAIQQGRGHDSLEDAIATRDLLHWNVLKLTGGLTEA</sequence>
<keyword evidence="2" id="KW-0540">Nuclease</keyword>
<feature type="domain" description="Exonuclease" evidence="6">
    <location>
        <begin position="174"/>
        <end position="340"/>
    </location>
</feature>
<dbReference type="SUPFAM" id="SSF53098">
    <property type="entry name" value="Ribonuclease H-like"/>
    <property type="match status" value="1"/>
</dbReference>
<name>A0A365N9Z5_GIBIN</name>
<keyword evidence="1" id="KW-0698">rRNA processing</keyword>
<dbReference type="Proteomes" id="UP000251714">
    <property type="component" value="Unassembled WGS sequence"/>
</dbReference>
<evidence type="ECO:0000256" key="2">
    <source>
        <dbReference type="ARBA" id="ARBA00022722"/>
    </source>
</evidence>
<comment type="function">
    <text evidence="5">Exoribonuclease involved in ribosome biosynthesis. Involved in the processing of ITS1, the internal transcribed spacer localized between the 18S and 5.8S rRNAs.</text>
</comment>